<evidence type="ECO:0000313" key="1">
    <source>
        <dbReference type="EMBL" id="KRL98938.1"/>
    </source>
</evidence>
<evidence type="ECO:0000313" key="2">
    <source>
        <dbReference type="Proteomes" id="UP000051166"/>
    </source>
</evidence>
<dbReference type="PANTHER" id="PTHR15394">
    <property type="entry name" value="SERINE HYDROLASE RBBP9"/>
    <property type="match status" value="1"/>
</dbReference>
<keyword evidence="2" id="KW-1185">Reference proteome</keyword>
<accession>A0A0R1V517</accession>
<gene>
    <name evidence="1" type="ORF">FD50_GL000755</name>
</gene>
<sequence length="182" mass="20552">MEELLMNAIIFHGTAPHATANKFWYQNLAHSLNDSGITATVADLPKLDQEPLVDTLAKIKEMNFVIDQNTILIGHSAGTNLIFALLEQLTTPVKAVYLIAGYSQPNGMHHTTLKDSYDWETIKRNSNEFYIFNSFNDPFNCNEKQGKILFDHLGGTLILRNDGHFTQKVQPLLTTLLSKYQE</sequence>
<dbReference type="Proteomes" id="UP000051166">
    <property type="component" value="Unassembled WGS sequence"/>
</dbReference>
<dbReference type="AlphaFoldDB" id="A0A0R1V517"/>
<dbReference type="Pfam" id="PF06821">
    <property type="entry name" value="Ser_hydrolase"/>
    <property type="match status" value="1"/>
</dbReference>
<dbReference type="Gene3D" id="3.40.50.1820">
    <property type="entry name" value="alpha/beta hydrolase"/>
    <property type="match status" value="1"/>
</dbReference>
<proteinExistence type="predicted"/>
<organism evidence="1 2">
    <name type="scientific">Liquorilactobacillus satsumensis DSM 16230 = JCM 12392</name>
    <dbReference type="NCBI Taxonomy" id="1423801"/>
    <lineage>
        <taxon>Bacteria</taxon>
        <taxon>Bacillati</taxon>
        <taxon>Bacillota</taxon>
        <taxon>Bacilli</taxon>
        <taxon>Lactobacillales</taxon>
        <taxon>Lactobacillaceae</taxon>
        <taxon>Liquorilactobacillus</taxon>
    </lineage>
</organism>
<dbReference type="PANTHER" id="PTHR15394:SF3">
    <property type="entry name" value="SERINE HYDROLASE RBBP9"/>
    <property type="match status" value="1"/>
</dbReference>
<protein>
    <submittedName>
        <fullName evidence="1">Esterase protein-like</fullName>
    </submittedName>
</protein>
<name>A0A0R1V517_9LACO</name>
<dbReference type="EMBL" id="AZFQ01000036">
    <property type="protein sequence ID" value="KRL98938.1"/>
    <property type="molecule type" value="Genomic_DNA"/>
</dbReference>
<dbReference type="PATRIC" id="fig|1423801.4.peg.765"/>
<dbReference type="InterPro" id="IPR010662">
    <property type="entry name" value="RBBP9/YdeN"/>
</dbReference>
<comment type="caution">
    <text evidence="1">The sequence shown here is derived from an EMBL/GenBank/DDBJ whole genome shotgun (WGS) entry which is preliminary data.</text>
</comment>
<dbReference type="GO" id="GO:0016787">
    <property type="term" value="F:hydrolase activity"/>
    <property type="evidence" value="ECO:0007669"/>
    <property type="project" value="InterPro"/>
</dbReference>
<reference evidence="1 2" key="1">
    <citation type="journal article" date="2015" name="Genome Announc.">
        <title>Expanding the biotechnology potential of lactobacilli through comparative genomics of 213 strains and associated genera.</title>
        <authorList>
            <person name="Sun Z."/>
            <person name="Harris H.M."/>
            <person name="McCann A."/>
            <person name="Guo C."/>
            <person name="Argimon S."/>
            <person name="Zhang W."/>
            <person name="Yang X."/>
            <person name="Jeffery I.B."/>
            <person name="Cooney J.C."/>
            <person name="Kagawa T.F."/>
            <person name="Liu W."/>
            <person name="Song Y."/>
            <person name="Salvetti E."/>
            <person name="Wrobel A."/>
            <person name="Rasinkangas P."/>
            <person name="Parkhill J."/>
            <person name="Rea M.C."/>
            <person name="O'Sullivan O."/>
            <person name="Ritari J."/>
            <person name="Douillard F.P."/>
            <person name="Paul Ross R."/>
            <person name="Yang R."/>
            <person name="Briner A.E."/>
            <person name="Felis G.E."/>
            <person name="de Vos W.M."/>
            <person name="Barrangou R."/>
            <person name="Klaenhammer T.R."/>
            <person name="Caufield P.W."/>
            <person name="Cui Y."/>
            <person name="Zhang H."/>
            <person name="O'Toole P.W."/>
        </authorList>
    </citation>
    <scope>NUCLEOTIDE SEQUENCE [LARGE SCALE GENOMIC DNA]</scope>
    <source>
        <strain evidence="1 2">DSM 16230</strain>
    </source>
</reference>
<dbReference type="InterPro" id="IPR029058">
    <property type="entry name" value="AB_hydrolase_fold"/>
</dbReference>
<dbReference type="SUPFAM" id="SSF53474">
    <property type="entry name" value="alpha/beta-Hydrolases"/>
    <property type="match status" value="1"/>
</dbReference>